<feature type="transmembrane region" description="Helical" evidence="1">
    <location>
        <begin position="96"/>
        <end position="129"/>
    </location>
</feature>
<keyword evidence="1" id="KW-0472">Membrane</keyword>
<name>A0A0B9GCM8_9GAMM</name>
<dbReference type="InterPro" id="IPR003474">
    <property type="entry name" value="Glcn_transporter"/>
</dbReference>
<feature type="transmembrane region" description="Helical" evidence="1">
    <location>
        <begin position="30"/>
        <end position="52"/>
    </location>
</feature>
<evidence type="ECO:0000256" key="1">
    <source>
        <dbReference type="SAM" id="Phobius"/>
    </source>
</evidence>
<feature type="transmembrane region" description="Helical" evidence="1">
    <location>
        <begin position="279"/>
        <end position="298"/>
    </location>
</feature>
<feature type="transmembrane region" description="Helical" evidence="1">
    <location>
        <begin position="249"/>
        <end position="267"/>
    </location>
</feature>
<feature type="transmembrane region" description="Helical" evidence="1">
    <location>
        <begin position="6"/>
        <end position="23"/>
    </location>
</feature>
<protein>
    <submittedName>
        <fullName evidence="2">Gluconate:proton symporter</fullName>
    </submittedName>
</protein>
<sequence length="421" mass="42776">MEVSLLGTIVALSVAIFLILKKYSPAYGMLFGAAVGGLIGGLTLTDTVSVMIQGAQGIMPAVLRICAAGVLAGMLIESGAATRIANTIIEKLGDRFALLAIGVSVTILTAVGVFVDISVITVAPVALTIAQRLGYRRLSVLLMMIGCGHAGNICSANPNSIAIADAFDLSLTSVMLAGVIPAMTGIAFCWALSAYLNTKGEPDVVNSNQASAGSEGELPGFFAAIIGPVTAISLLALRPMAEINIDPLIALPVGGIVGSIAMGHFNQIRHYSTQGLTRMGPVCIMLLGTGALSGIITVSTLRTDLLALIEALSLPSYVLAPVSGALMSFATASTTAGAAVAANVFGDSLLELGVGGLAAGAMIHSGATVLGDMPHGSFFHSSAGAVDMQITERLRVLPYEIAVGAVLAFTSTLIFGVLSIF</sequence>
<dbReference type="GO" id="GO:0015128">
    <property type="term" value="F:gluconate transmembrane transporter activity"/>
    <property type="evidence" value="ECO:0007669"/>
    <property type="project" value="InterPro"/>
</dbReference>
<feature type="transmembrane region" description="Helical" evidence="1">
    <location>
        <begin position="58"/>
        <end position="76"/>
    </location>
</feature>
<accession>A0A0B9GCM8</accession>
<feature type="transmembrane region" description="Helical" evidence="1">
    <location>
        <begin position="318"/>
        <end position="342"/>
    </location>
</feature>
<dbReference type="GO" id="GO:0005886">
    <property type="term" value="C:plasma membrane"/>
    <property type="evidence" value="ECO:0007669"/>
    <property type="project" value="TreeGrafter"/>
</dbReference>
<organism evidence="2 3">
    <name type="scientific">Photobacterium gaetbulicola</name>
    <dbReference type="NCBI Taxonomy" id="1295392"/>
    <lineage>
        <taxon>Bacteria</taxon>
        <taxon>Pseudomonadati</taxon>
        <taxon>Pseudomonadota</taxon>
        <taxon>Gammaproteobacteria</taxon>
        <taxon>Vibrionales</taxon>
        <taxon>Vibrionaceae</taxon>
        <taxon>Photobacterium</taxon>
    </lineage>
</organism>
<dbReference type="Proteomes" id="UP000031278">
    <property type="component" value="Unassembled WGS sequence"/>
</dbReference>
<feature type="transmembrane region" description="Helical" evidence="1">
    <location>
        <begin position="218"/>
        <end position="237"/>
    </location>
</feature>
<evidence type="ECO:0000313" key="2">
    <source>
        <dbReference type="EMBL" id="KHT62645.1"/>
    </source>
</evidence>
<dbReference type="AlphaFoldDB" id="A0A0B9GCM8"/>
<gene>
    <name evidence="2" type="ORF">RJ45_16190</name>
</gene>
<keyword evidence="1" id="KW-0812">Transmembrane</keyword>
<proteinExistence type="predicted"/>
<comment type="caution">
    <text evidence="2">The sequence shown here is derived from an EMBL/GenBank/DDBJ whole genome shotgun (WGS) entry which is preliminary data.</text>
</comment>
<evidence type="ECO:0000313" key="3">
    <source>
        <dbReference type="Proteomes" id="UP000031278"/>
    </source>
</evidence>
<reference evidence="2 3" key="1">
    <citation type="submission" date="2014-12" db="EMBL/GenBank/DDBJ databases">
        <title>Genome sequencing of Photobacterium gaetbulicola AD005a.</title>
        <authorList>
            <person name="Adrian T.G.S."/>
            <person name="Chan K.G."/>
        </authorList>
    </citation>
    <scope>NUCLEOTIDE SEQUENCE [LARGE SCALE GENOMIC DNA]</scope>
    <source>
        <strain evidence="2 3">AD005a</strain>
    </source>
</reference>
<dbReference type="PANTHER" id="PTHR30354">
    <property type="entry name" value="GNT FAMILY GLUCONATE TRANSPORTER"/>
    <property type="match status" value="1"/>
</dbReference>
<dbReference type="Pfam" id="PF02447">
    <property type="entry name" value="GntP_permease"/>
    <property type="match status" value="1"/>
</dbReference>
<dbReference type="EMBL" id="JWLZ01000174">
    <property type="protein sequence ID" value="KHT62645.1"/>
    <property type="molecule type" value="Genomic_DNA"/>
</dbReference>
<feature type="transmembrane region" description="Helical" evidence="1">
    <location>
        <begin position="349"/>
        <end position="370"/>
    </location>
</feature>
<dbReference type="RefSeq" id="WP_039464417.1">
    <property type="nucleotide sequence ID" value="NZ_JWLZ01000174.1"/>
</dbReference>
<dbReference type="PANTHER" id="PTHR30354:SF23">
    <property type="entry name" value="GNTP FAMILY PERMEASE"/>
    <property type="match status" value="1"/>
</dbReference>
<feature type="transmembrane region" description="Helical" evidence="1">
    <location>
        <begin position="401"/>
        <end position="420"/>
    </location>
</feature>
<keyword evidence="1" id="KW-1133">Transmembrane helix</keyword>
<feature type="transmembrane region" description="Helical" evidence="1">
    <location>
        <begin position="174"/>
        <end position="197"/>
    </location>
</feature>